<dbReference type="GO" id="GO:0004140">
    <property type="term" value="F:dephospho-CoA kinase activity"/>
    <property type="evidence" value="ECO:0007669"/>
    <property type="project" value="UniProtKB-EC"/>
</dbReference>
<proteinExistence type="predicted"/>
<gene>
    <name evidence="2" type="primary">coaE</name>
    <name evidence="2" type="ORF">SVXNc_0818</name>
</gene>
<dbReference type="Pfam" id="PF13207">
    <property type="entry name" value="AAA_17"/>
    <property type="match status" value="1"/>
</dbReference>
<dbReference type="Gene3D" id="3.40.50.300">
    <property type="entry name" value="P-loop containing nucleotide triphosphate hydrolases"/>
    <property type="match status" value="1"/>
</dbReference>
<sequence>MTEIYGITGMPLAGKTTVARMMKKKGFEVLDMGDVVRKERDKRDIPAADTGEFVNNQREEKGMDAIAQLSVPYLEQKAESGKVIITGMRGWNEKERFEEELGEQIEIIAVWTSREERRKRREKRQRKEDVEGDGFHERDLREIENGVGKLMALSDHLIKNDELTMEELREKVDEIKD</sequence>
<feature type="compositionally biased region" description="Basic and acidic residues" evidence="1">
    <location>
        <begin position="125"/>
        <end position="138"/>
    </location>
</feature>
<accession>A0ABY8CH42</accession>
<keyword evidence="2" id="KW-0808">Transferase</keyword>
<evidence type="ECO:0000256" key="1">
    <source>
        <dbReference type="SAM" id="MobiDB-lite"/>
    </source>
</evidence>
<evidence type="ECO:0000313" key="2">
    <source>
        <dbReference type="EMBL" id="WEL19825.1"/>
    </source>
</evidence>
<dbReference type="EMBL" id="CP104395">
    <property type="protein sequence ID" value="WEL19825.1"/>
    <property type="molecule type" value="Genomic_DNA"/>
</dbReference>
<protein>
    <submittedName>
        <fullName evidence="2">Dephospho-CoA kinase</fullName>
        <ecNumber evidence="2">2.7.1.24</ecNumber>
    </submittedName>
</protein>
<keyword evidence="2" id="KW-0418">Kinase</keyword>
<evidence type="ECO:0000313" key="3">
    <source>
        <dbReference type="Proteomes" id="UP001218034"/>
    </source>
</evidence>
<dbReference type="RefSeq" id="WP_347721657.1">
    <property type="nucleotide sequence ID" value="NZ_CP104395.1"/>
</dbReference>
<dbReference type="SUPFAM" id="SSF52540">
    <property type="entry name" value="P-loop containing nucleoside triphosphate hydrolases"/>
    <property type="match status" value="1"/>
</dbReference>
<dbReference type="PANTHER" id="PTHR41930">
    <property type="entry name" value="UPF0200 PROTEIN MJ1399"/>
    <property type="match status" value="1"/>
</dbReference>
<dbReference type="GeneID" id="98290895"/>
<dbReference type="EC" id="2.7.1.24" evidence="2"/>
<keyword evidence="3" id="KW-1185">Reference proteome</keyword>
<reference evidence="2 3" key="1">
    <citation type="submission" date="2022-09" db="EMBL/GenBank/DDBJ databases">
        <title>Xylan utilization by haloarchaea-nanohaloarchaea associations.</title>
        <authorList>
            <person name="Yakimov M."/>
        </authorList>
    </citation>
    <scope>NUCLEOTIDE SEQUENCE [LARGE SCALE GENOMIC DNA]</scope>
    <source>
        <strain evidence="2 3">SVXNc</strain>
    </source>
</reference>
<feature type="region of interest" description="Disordered" evidence="1">
    <location>
        <begin position="118"/>
        <end position="138"/>
    </location>
</feature>
<name>A0ABY8CH42_9ARCH</name>
<organism evidence="2 3">
    <name type="scientific">Candidatus Nanohalococcus occultus</name>
    <dbReference type="NCBI Taxonomy" id="2978047"/>
    <lineage>
        <taxon>Archaea</taxon>
        <taxon>Candidatus Nanohalarchaeota</taxon>
        <taxon>Candidatus Nanohalarchaeota incertae sedis</taxon>
        <taxon>Candidatus Nanohalococcus</taxon>
    </lineage>
</organism>
<dbReference type="Proteomes" id="UP001218034">
    <property type="component" value="Chromosome"/>
</dbReference>
<dbReference type="PANTHER" id="PTHR41930:SF1">
    <property type="entry name" value="DEPHOSPHO-COA KINASE"/>
    <property type="match status" value="1"/>
</dbReference>
<dbReference type="InterPro" id="IPR027417">
    <property type="entry name" value="P-loop_NTPase"/>
</dbReference>